<organism evidence="1 2">
    <name type="scientific">Gigaspora rosea</name>
    <dbReference type="NCBI Taxonomy" id="44941"/>
    <lineage>
        <taxon>Eukaryota</taxon>
        <taxon>Fungi</taxon>
        <taxon>Fungi incertae sedis</taxon>
        <taxon>Mucoromycota</taxon>
        <taxon>Glomeromycotina</taxon>
        <taxon>Glomeromycetes</taxon>
        <taxon>Diversisporales</taxon>
        <taxon>Gigasporaceae</taxon>
        <taxon>Gigaspora</taxon>
    </lineage>
</organism>
<dbReference type="Proteomes" id="UP000266673">
    <property type="component" value="Unassembled WGS sequence"/>
</dbReference>
<dbReference type="STRING" id="44941.A0A397UIL8"/>
<dbReference type="PANTHER" id="PTHR47718:SF13">
    <property type="entry name" value="OS09G0290500 PROTEIN"/>
    <property type="match status" value="1"/>
</dbReference>
<gene>
    <name evidence="1" type="ORF">C2G38_2210197</name>
</gene>
<protein>
    <submittedName>
        <fullName evidence="1">Uncharacterized protein</fullName>
    </submittedName>
</protein>
<reference evidence="1 2" key="1">
    <citation type="submission" date="2018-06" db="EMBL/GenBank/DDBJ databases">
        <title>Comparative genomics reveals the genomic features of Rhizophagus irregularis, R. cerebriforme, R. diaphanum and Gigaspora rosea, and their symbiotic lifestyle signature.</title>
        <authorList>
            <person name="Morin E."/>
            <person name="San Clemente H."/>
            <person name="Chen E.C.H."/>
            <person name="De La Providencia I."/>
            <person name="Hainaut M."/>
            <person name="Kuo A."/>
            <person name="Kohler A."/>
            <person name="Murat C."/>
            <person name="Tang N."/>
            <person name="Roy S."/>
            <person name="Loubradou J."/>
            <person name="Henrissat B."/>
            <person name="Grigoriev I.V."/>
            <person name="Corradi N."/>
            <person name="Roux C."/>
            <person name="Martin F.M."/>
        </authorList>
    </citation>
    <scope>NUCLEOTIDE SEQUENCE [LARGE SCALE GENOMIC DNA]</scope>
    <source>
        <strain evidence="1 2">DAOM 194757</strain>
    </source>
</reference>
<dbReference type="PANTHER" id="PTHR47718">
    <property type="entry name" value="OS01G0519700 PROTEIN"/>
    <property type="match status" value="1"/>
</dbReference>
<dbReference type="OrthoDB" id="2440253at2759"/>
<sequence length="363" mass="41495">MPLFADVPTIAGNQVLSPTTYQKKILYNAIQKFWGVQIHDESDAAKMLSYLIEQRNKDPDYVVITRLEGPHNELTGLFWMTSQQRNELWAKFHDVIIQDNTAKTNQYEMALSIFVGIDNNFKTRVLAQALTKYKTLVDYSWILQCILEATESLSPILDQGTLLKDLVKVIESELDKKSYYNRIKDYYGSNVAIGLSTTYNTIFKDIDDVLKDYLVPIPLSMQRAQMNQALLYQGMLVTIDQVNESNSNHEIIEHMYDVPQIRLQNLLSDINTVFHSGLIHTRWFELAPPETLCYITIAQGTKSYTTQGLHFINEIRTSNVYTPSIWKKVNKRIEFGSTMSVAKTSVQIAIEEGVTSELTGLLT</sequence>
<proteinExistence type="predicted"/>
<dbReference type="EMBL" id="QKWP01001436">
    <property type="protein sequence ID" value="RIB08957.1"/>
    <property type="molecule type" value="Genomic_DNA"/>
</dbReference>
<evidence type="ECO:0000313" key="2">
    <source>
        <dbReference type="Proteomes" id="UP000266673"/>
    </source>
</evidence>
<name>A0A397UIL8_9GLOM</name>
<accession>A0A397UIL8</accession>
<dbReference type="AlphaFoldDB" id="A0A397UIL8"/>
<comment type="caution">
    <text evidence="1">The sequence shown here is derived from an EMBL/GenBank/DDBJ whole genome shotgun (WGS) entry which is preliminary data.</text>
</comment>
<evidence type="ECO:0000313" key="1">
    <source>
        <dbReference type="EMBL" id="RIB08957.1"/>
    </source>
</evidence>
<keyword evidence="2" id="KW-1185">Reference proteome</keyword>